<dbReference type="InterPro" id="IPR048287">
    <property type="entry name" value="TSPN-like_N"/>
</dbReference>
<protein>
    <recommendedName>
        <fullName evidence="4">Thrombospondin-like N-terminal domain-containing protein</fullName>
    </recommendedName>
</protein>
<feature type="domain" description="Thrombospondin-like N-terminal" evidence="4">
    <location>
        <begin position="27"/>
        <end position="206"/>
    </location>
</feature>
<evidence type="ECO:0000313" key="5">
    <source>
        <dbReference type="Ensembl" id="ENSELUP00000032974.2"/>
    </source>
</evidence>
<evidence type="ECO:0000256" key="3">
    <source>
        <dbReference type="ARBA" id="ARBA00022737"/>
    </source>
</evidence>
<dbReference type="PANTHER" id="PTHR15261">
    <property type="entry name" value="THROMBOSPONDIN-TYPE LAMININ G DOMAIN AND EAR REPEAT-CONTAINING"/>
    <property type="match status" value="1"/>
</dbReference>
<dbReference type="FunCoup" id="A0A3P8ZWV3">
    <property type="interactions" value="1485"/>
</dbReference>
<dbReference type="SUPFAM" id="SSF49899">
    <property type="entry name" value="Concanavalin A-like lectins/glucanases"/>
    <property type="match status" value="1"/>
</dbReference>
<evidence type="ECO:0000313" key="6">
    <source>
        <dbReference type="Proteomes" id="UP000265140"/>
    </source>
</evidence>
<evidence type="ECO:0000256" key="1">
    <source>
        <dbReference type="ARBA" id="ARBA00004645"/>
    </source>
</evidence>
<comment type="subcellular location">
    <subcellularLocation>
        <location evidence="1">Cell projection</location>
        <location evidence="1">Stereocilium</location>
    </subcellularLocation>
</comment>
<dbReference type="Pfam" id="PF03736">
    <property type="entry name" value="EPTP"/>
    <property type="match status" value="6"/>
</dbReference>
<dbReference type="InterPro" id="IPR009039">
    <property type="entry name" value="EAR"/>
</dbReference>
<keyword evidence="6" id="KW-1185">Reference proteome</keyword>
<reference evidence="5" key="4">
    <citation type="submission" date="2025-09" db="UniProtKB">
        <authorList>
            <consortium name="Ensembl"/>
        </authorList>
    </citation>
    <scope>IDENTIFICATION</scope>
</reference>
<dbReference type="Proteomes" id="UP000265140">
    <property type="component" value="Chromosome 20"/>
</dbReference>
<dbReference type="PROSITE" id="PS50912">
    <property type="entry name" value="EAR"/>
    <property type="match status" value="7"/>
</dbReference>
<dbReference type="GO" id="GO:0032420">
    <property type="term" value="C:stereocilium"/>
    <property type="evidence" value="ECO:0007669"/>
    <property type="project" value="UniProtKB-SubCell"/>
</dbReference>
<accession>A0A3P8ZWV3</accession>
<dbReference type="CDD" id="cd00110">
    <property type="entry name" value="LamG"/>
    <property type="match status" value="1"/>
</dbReference>
<name>A0A3P8ZWV3_ESOLU</name>
<dbReference type="InParanoid" id="A0A3P8ZWV3"/>
<proteinExistence type="predicted"/>
<dbReference type="Bgee" id="ENSELUG00000011087">
    <property type="expression patterns" value="Expressed in stomach and 3 other cell types or tissues"/>
</dbReference>
<reference evidence="5" key="3">
    <citation type="submission" date="2025-08" db="UniProtKB">
        <authorList>
            <consortium name="Ensembl"/>
        </authorList>
    </citation>
    <scope>IDENTIFICATION</scope>
</reference>
<keyword evidence="2" id="KW-0732">Signal</keyword>
<evidence type="ECO:0000256" key="2">
    <source>
        <dbReference type="ARBA" id="ARBA00022729"/>
    </source>
</evidence>
<dbReference type="OMA" id="THGARDW"/>
<dbReference type="SMART" id="SM00210">
    <property type="entry name" value="TSPN"/>
    <property type="match status" value="1"/>
</dbReference>
<dbReference type="InterPro" id="IPR001791">
    <property type="entry name" value="Laminin_G"/>
</dbReference>
<evidence type="ECO:0000259" key="4">
    <source>
        <dbReference type="SMART" id="SM00210"/>
    </source>
</evidence>
<dbReference type="GO" id="GO:0007165">
    <property type="term" value="P:signal transduction"/>
    <property type="evidence" value="ECO:0007669"/>
    <property type="project" value="TreeGrafter"/>
</dbReference>
<dbReference type="STRING" id="8010.ENSELUP00000032974"/>
<organism evidence="5 6">
    <name type="scientific">Esox lucius</name>
    <name type="common">Northern pike</name>
    <dbReference type="NCBI Taxonomy" id="8010"/>
    <lineage>
        <taxon>Eukaryota</taxon>
        <taxon>Metazoa</taxon>
        <taxon>Chordata</taxon>
        <taxon>Craniata</taxon>
        <taxon>Vertebrata</taxon>
        <taxon>Euteleostomi</taxon>
        <taxon>Actinopterygii</taxon>
        <taxon>Neopterygii</taxon>
        <taxon>Teleostei</taxon>
        <taxon>Protacanthopterygii</taxon>
        <taxon>Esociformes</taxon>
        <taxon>Esocidae</taxon>
        <taxon>Esox</taxon>
    </lineage>
</organism>
<dbReference type="Gene3D" id="2.60.120.200">
    <property type="match status" value="1"/>
</dbReference>
<dbReference type="PANTHER" id="PTHR15261:SF4">
    <property type="entry name" value="THROMBOSPONDIN-TYPE LAMININ G DOMAIN AND EAR REPEAT-CONTAINING PROTEIN"/>
    <property type="match status" value="1"/>
</dbReference>
<dbReference type="Ensembl" id="ENSELUT00000001860.3">
    <property type="protein sequence ID" value="ENSELUP00000032974.2"/>
    <property type="gene ID" value="ENSELUG00000011087.3"/>
</dbReference>
<dbReference type="InterPro" id="IPR013320">
    <property type="entry name" value="ConA-like_dom_sf"/>
</dbReference>
<sequence length="641" mass="72659">MFLFWGIPPSLLSVDLLPLDFLSQVLPAGGNKPLSDVHMVQSQGARGLQLAGSQEALSFSASQLFTNCDYFPSEFSIVVTLKTPRLSNKRNEYILSLVEEESDRLLIGLRVSQERLHFLFQGPMGRKCITFRAVQLADNHWHTLVLAITGRYATLTVDCGRALEVCEQPFPSDLCTLNSRFYIGSRRRWKGLFSGLLRQLVLLPGSDATSRVCPSSYPRLSVLSVPQVLLTMPLIPTGNHVVPLYPYEAEVQVTLGSQPPCSKAEQGKLWFDTLKKGLCSKRRLDYVEDYQDLYTNSETFDVEVFHIPSQGLFAATANKAAQPGSGIYKWVDGKFKLYQNITTYEARAWKYFTVGSKMFLAVANFKGQPGREREESMIYRWNSRKLKFLLYQTLETHCAQDWEAFTIQEEHFLVVANHRQGDNHNIDSVIYRWNPGTKVFEVNQTIGTSGAYDWEFFSVGPYQFLVVANTLNGTSTNINSTIYIWLGGTFRPFQSIKTVGATDWEMFQIGNRYFLAVANGQMLNNRGPSLYTINSTIYELNMMTQTFIKFQDILTNSAVDWEFFSVGEDKFLVVANSHDGASFSLNSVIYRWQGYEGFVPVHKLPTTGCTDWEYFNTTEGSFLIYSSATSPLSKVFKLNTY</sequence>
<dbReference type="InterPro" id="IPR005492">
    <property type="entry name" value="EPTP"/>
</dbReference>
<reference evidence="5" key="2">
    <citation type="submission" date="2020-02" db="EMBL/GenBank/DDBJ databases">
        <title>Esox lucius (northern pike) genome, fEsoLuc1, primary haplotype.</title>
        <authorList>
            <person name="Myers G."/>
            <person name="Karagic N."/>
            <person name="Meyer A."/>
            <person name="Pippel M."/>
            <person name="Reichard M."/>
            <person name="Winkler S."/>
            <person name="Tracey A."/>
            <person name="Sims Y."/>
            <person name="Howe K."/>
            <person name="Rhie A."/>
            <person name="Formenti G."/>
            <person name="Durbin R."/>
            <person name="Fedrigo O."/>
            <person name="Jarvis E.D."/>
        </authorList>
    </citation>
    <scope>NUCLEOTIDE SEQUENCE [LARGE SCALE GENOMIC DNA]</scope>
</reference>
<keyword evidence="3" id="KW-0677">Repeat</keyword>
<dbReference type="Pfam" id="PF02210">
    <property type="entry name" value="Laminin_G_2"/>
    <property type="match status" value="1"/>
</dbReference>
<dbReference type="OrthoDB" id="408373at2759"/>
<reference evidence="6" key="1">
    <citation type="journal article" date="2014" name="PLoS ONE">
        <title>The genome and linkage map of the northern pike (Esox lucius): conserved synteny revealed between the salmonid sister group and the Neoteleostei.</title>
        <authorList>
            <person name="Rondeau E.B."/>
            <person name="Minkley D.R."/>
            <person name="Leong J.S."/>
            <person name="Messmer A.M."/>
            <person name="Jantzen J.R."/>
            <person name="von Schalburg K.R."/>
            <person name="Lemon C."/>
            <person name="Bird N.H."/>
            <person name="Koop B.F."/>
        </authorList>
    </citation>
    <scope>NUCLEOTIDE SEQUENCE</scope>
</reference>
<dbReference type="GeneTree" id="ENSGT00510000047718"/>
<dbReference type="AlphaFoldDB" id="A0A3P8ZWV3"/>